<protein>
    <submittedName>
        <fullName evidence="1">Uncharacterized protein</fullName>
    </submittedName>
</protein>
<dbReference type="PATRIC" id="fig|1306954.6.peg.912"/>
<evidence type="ECO:0000313" key="1">
    <source>
        <dbReference type="EMBL" id="KXO08772.1"/>
    </source>
</evidence>
<dbReference type="AlphaFoldDB" id="A0A137S8L2"/>
<reference evidence="2" key="1">
    <citation type="submission" date="2015-12" db="EMBL/GenBank/DDBJ databases">
        <authorList>
            <person name="Lima A."/>
            <person name="Farahani Zayas N."/>
            <person name="Castro Da Silva M.A."/>
            <person name="Cabral A."/>
            <person name="Pessatti M.L."/>
        </authorList>
    </citation>
    <scope>NUCLEOTIDE SEQUENCE [LARGE SCALE GENOMIC DNA]</scope>
    <source>
        <strain evidence="2">LAMA 842</strain>
    </source>
</reference>
<organism evidence="1 2">
    <name type="scientific">Marinobacter excellens LAMA 842</name>
    <dbReference type="NCBI Taxonomy" id="1306954"/>
    <lineage>
        <taxon>Bacteria</taxon>
        <taxon>Pseudomonadati</taxon>
        <taxon>Pseudomonadota</taxon>
        <taxon>Gammaproteobacteria</taxon>
        <taxon>Pseudomonadales</taxon>
        <taxon>Marinobacteraceae</taxon>
        <taxon>Marinobacter</taxon>
    </lineage>
</organism>
<evidence type="ECO:0000313" key="2">
    <source>
        <dbReference type="Proteomes" id="UP000070282"/>
    </source>
</evidence>
<keyword evidence="2" id="KW-1185">Reference proteome</keyword>
<gene>
    <name evidence="1" type="ORF">J122_2624</name>
</gene>
<accession>A0A137S8L2</accession>
<proteinExistence type="predicted"/>
<dbReference type="RefSeq" id="WP_058092741.1">
    <property type="nucleotide sequence ID" value="NZ_LOCO01000014.1"/>
</dbReference>
<sequence length="66" mass="7892">MDSVQQQLASLPADKRQQTINDLRRQIGYSEEAVRQEHFGFSAPTIEREEEEGFFRFERERRYGLN</sequence>
<dbReference type="Proteomes" id="UP000070282">
    <property type="component" value="Unassembled WGS sequence"/>
</dbReference>
<comment type="caution">
    <text evidence="1">The sequence shown here is derived from an EMBL/GenBank/DDBJ whole genome shotgun (WGS) entry which is preliminary data.</text>
</comment>
<dbReference type="EMBL" id="LOCO01000014">
    <property type="protein sequence ID" value="KXO08772.1"/>
    <property type="molecule type" value="Genomic_DNA"/>
</dbReference>
<name>A0A137S8L2_9GAMM</name>